<feature type="compositionally biased region" description="Low complexity" evidence="12">
    <location>
        <begin position="69"/>
        <end position="80"/>
    </location>
</feature>
<dbReference type="InterPro" id="IPR017907">
    <property type="entry name" value="Znf_RING_CS"/>
</dbReference>
<dbReference type="PROSITE" id="PS50089">
    <property type="entry name" value="ZF_RING_2"/>
    <property type="match status" value="1"/>
</dbReference>
<evidence type="ECO:0000256" key="7">
    <source>
        <dbReference type="ARBA" id="ARBA00022771"/>
    </source>
</evidence>
<dbReference type="OrthoDB" id="6105938at2759"/>
<feature type="compositionally biased region" description="Basic and acidic residues" evidence="12">
    <location>
        <begin position="108"/>
        <end position="120"/>
    </location>
</feature>
<evidence type="ECO:0000256" key="8">
    <source>
        <dbReference type="ARBA" id="ARBA00022786"/>
    </source>
</evidence>
<comment type="subcellular location">
    <subcellularLocation>
        <location evidence="2">Nucleus</location>
    </subcellularLocation>
</comment>
<keyword evidence="10" id="KW-0539">Nucleus</keyword>
<dbReference type="SUPFAM" id="SSF57850">
    <property type="entry name" value="RING/U-box"/>
    <property type="match status" value="1"/>
</dbReference>
<dbReference type="Gene3D" id="3.30.40.10">
    <property type="entry name" value="Zinc/RING finger domain, C3HC4 (zinc finger)"/>
    <property type="match status" value="1"/>
</dbReference>
<evidence type="ECO:0000256" key="4">
    <source>
        <dbReference type="ARBA" id="ARBA00022679"/>
    </source>
</evidence>
<evidence type="ECO:0000259" key="13">
    <source>
        <dbReference type="PROSITE" id="PS50089"/>
    </source>
</evidence>
<dbReference type="EMBL" id="CAJGYO010000003">
    <property type="protein sequence ID" value="CAD6216553.1"/>
    <property type="molecule type" value="Genomic_DNA"/>
</dbReference>
<dbReference type="GO" id="GO:0006302">
    <property type="term" value="P:double-strand break repair"/>
    <property type="evidence" value="ECO:0007669"/>
    <property type="project" value="TreeGrafter"/>
</dbReference>
<dbReference type="SMART" id="SM00184">
    <property type="entry name" value="RING"/>
    <property type="match status" value="1"/>
</dbReference>
<dbReference type="EC" id="2.3.2.27" evidence="3"/>
<dbReference type="InterPro" id="IPR013083">
    <property type="entry name" value="Znf_RING/FYVE/PHD"/>
</dbReference>
<reference evidence="14" key="1">
    <citation type="submission" date="2020-10" db="EMBL/GenBank/DDBJ databases">
        <authorList>
            <person name="Han B."/>
            <person name="Lu T."/>
            <person name="Zhao Q."/>
            <person name="Huang X."/>
            <person name="Zhao Y."/>
        </authorList>
    </citation>
    <scope>NUCLEOTIDE SEQUENCE</scope>
</reference>
<organism evidence="14 15">
    <name type="scientific">Miscanthus lutarioriparius</name>
    <dbReference type="NCBI Taxonomy" id="422564"/>
    <lineage>
        <taxon>Eukaryota</taxon>
        <taxon>Viridiplantae</taxon>
        <taxon>Streptophyta</taxon>
        <taxon>Embryophyta</taxon>
        <taxon>Tracheophyta</taxon>
        <taxon>Spermatophyta</taxon>
        <taxon>Magnoliopsida</taxon>
        <taxon>Liliopsida</taxon>
        <taxon>Poales</taxon>
        <taxon>Poaceae</taxon>
        <taxon>PACMAD clade</taxon>
        <taxon>Panicoideae</taxon>
        <taxon>Andropogonodae</taxon>
        <taxon>Andropogoneae</taxon>
        <taxon>Saccharinae</taxon>
        <taxon>Miscanthus</taxon>
    </lineage>
</organism>
<evidence type="ECO:0000256" key="10">
    <source>
        <dbReference type="ARBA" id="ARBA00023242"/>
    </source>
</evidence>
<accession>A0A811N496</accession>
<evidence type="ECO:0000313" key="14">
    <source>
        <dbReference type="EMBL" id="CAD6216553.1"/>
    </source>
</evidence>
<feature type="compositionally biased region" description="Basic residues" evidence="12">
    <location>
        <begin position="81"/>
        <end position="90"/>
    </location>
</feature>
<dbReference type="GO" id="GO:0008270">
    <property type="term" value="F:zinc ion binding"/>
    <property type="evidence" value="ECO:0007669"/>
    <property type="project" value="UniProtKB-KW"/>
</dbReference>
<feature type="domain" description="RING-type" evidence="13">
    <location>
        <begin position="160"/>
        <end position="199"/>
    </location>
</feature>
<keyword evidence="8" id="KW-0833">Ubl conjugation pathway</keyword>
<feature type="region of interest" description="Disordered" evidence="12">
    <location>
        <begin position="1"/>
        <end position="29"/>
    </location>
</feature>
<dbReference type="PANTHER" id="PTHR23328:SF0">
    <property type="entry name" value="RING-TYPE DOMAIN-CONTAINING PROTEIN"/>
    <property type="match status" value="1"/>
</dbReference>
<dbReference type="PANTHER" id="PTHR23328">
    <property type="entry name" value="RING-TYPE DOMAIN-CONTAINING PROTEIN"/>
    <property type="match status" value="1"/>
</dbReference>
<evidence type="ECO:0000256" key="9">
    <source>
        <dbReference type="ARBA" id="ARBA00022833"/>
    </source>
</evidence>
<evidence type="ECO:0000256" key="5">
    <source>
        <dbReference type="ARBA" id="ARBA00022723"/>
    </source>
</evidence>
<keyword evidence="9" id="KW-0862">Zinc</keyword>
<dbReference type="Proteomes" id="UP000604825">
    <property type="component" value="Unassembled WGS sequence"/>
</dbReference>
<comment type="catalytic activity">
    <reaction evidence="1">
        <text>S-ubiquitinyl-[E2 ubiquitin-conjugating enzyme]-L-cysteine + [acceptor protein]-L-lysine = [E2 ubiquitin-conjugating enzyme]-L-cysteine + N(6)-ubiquitinyl-[acceptor protein]-L-lysine.</text>
        <dbReference type="EC" id="2.3.2.27"/>
    </reaction>
</comment>
<dbReference type="PROSITE" id="PS00518">
    <property type="entry name" value="ZF_RING_1"/>
    <property type="match status" value="1"/>
</dbReference>
<proteinExistence type="predicted"/>
<dbReference type="GO" id="GO:0061630">
    <property type="term" value="F:ubiquitin protein ligase activity"/>
    <property type="evidence" value="ECO:0007669"/>
    <property type="project" value="UniProtKB-EC"/>
</dbReference>
<evidence type="ECO:0000256" key="2">
    <source>
        <dbReference type="ARBA" id="ARBA00004123"/>
    </source>
</evidence>
<evidence type="ECO:0000256" key="11">
    <source>
        <dbReference type="PROSITE-ProRule" id="PRU00175"/>
    </source>
</evidence>
<evidence type="ECO:0000313" key="15">
    <source>
        <dbReference type="Proteomes" id="UP000604825"/>
    </source>
</evidence>
<evidence type="ECO:0000256" key="6">
    <source>
        <dbReference type="ARBA" id="ARBA00022763"/>
    </source>
</evidence>
<keyword evidence="4" id="KW-0808">Transferase</keyword>
<dbReference type="InterPro" id="IPR001841">
    <property type="entry name" value="Znf_RING"/>
</dbReference>
<dbReference type="GO" id="GO:0005634">
    <property type="term" value="C:nucleus"/>
    <property type="evidence" value="ECO:0007669"/>
    <property type="project" value="UniProtKB-SubCell"/>
</dbReference>
<dbReference type="AlphaFoldDB" id="A0A811N496"/>
<dbReference type="GO" id="GO:0031491">
    <property type="term" value="F:nucleosome binding"/>
    <property type="evidence" value="ECO:0007669"/>
    <property type="project" value="TreeGrafter"/>
</dbReference>
<keyword evidence="5" id="KW-0479">Metal-binding</keyword>
<gene>
    <name evidence="14" type="ORF">NCGR_LOCUS10737</name>
</gene>
<dbReference type="GO" id="GO:0035861">
    <property type="term" value="C:site of double-strand break"/>
    <property type="evidence" value="ECO:0007669"/>
    <property type="project" value="TreeGrafter"/>
</dbReference>
<dbReference type="Pfam" id="PF13445">
    <property type="entry name" value="zf-RING_UBOX"/>
    <property type="match status" value="1"/>
</dbReference>
<feature type="compositionally biased region" description="Polar residues" evidence="12">
    <location>
        <begin position="265"/>
        <end position="275"/>
    </location>
</feature>
<protein>
    <recommendedName>
        <fullName evidence="3">RING-type E3 ubiquitin transferase</fullName>
        <ecNumber evidence="3">2.3.2.27</ecNumber>
    </recommendedName>
</protein>
<keyword evidence="15" id="KW-1185">Reference proteome</keyword>
<dbReference type="InterPro" id="IPR027370">
    <property type="entry name" value="Znf-RING_euk"/>
</dbReference>
<name>A0A811N496_9POAL</name>
<evidence type="ECO:0000256" key="12">
    <source>
        <dbReference type="SAM" id="MobiDB-lite"/>
    </source>
</evidence>
<feature type="region of interest" description="Disordered" evidence="12">
    <location>
        <begin position="53"/>
        <end position="120"/>
    </location>
</feature>
<evidence type="ECO:0000256" key="1">
    <source>
        <dbReference type="ARBA" id="ARBA00000900"/>
    </source>
</evidence>
<dbReference type="InterPro" id="IPR051657">
    <property type="entry name" value="RNF168/RNF169_E3_ubiq-ligase"/>
</dbReference>
<evidence type="ECO:0000256" key="3">
    <source>
        <dbReference type="ARBA" id="ARBA00012483"/>
    </source>
</evidence>
<comment type="caution">
    <text evidence="14">The sequence shown here is derived from an EMBL/GenBank/DDBJ whole genome shotgun (WGS) entry which is preliminary data.</text>
</comment>
<keyword evidence="6" id="KW-0227">DNA damage</keyword>
<keyword evidence="7 11" id="KW-0863">Zinc-finger</keyword>
<sequence>MASRDAGGSPRSAPRRHGAAAPKDGADLISPRFRSAAELAGWDEESILLAAMVVEDTPVRESRRKRRASTSSAGGSAGSSTRKRRPRRQFPSKIPPVVLALDDEDDKTDTGADGKSEVKAAKEGEKVVLVGDKEASGSGEKAAATGNMPCMDRLREELSCAICLEICFEPTTTPCGHSFCMKCLRHAAAKCGKRCPKCRQLISNSRSCTINTVLWNTIQLLFPSEVEARKSSTSSPSPCGKDVNRSPLRANRFSQGGTGMRTRARSSSSSFITEGRTRSSYRTFIEPGSTTSTNTSANFISTHGSTRSSNSRRGFVPASQLMLPRSAVGLDQSEDAALAYRLQQEEFMNAFEEPEQERQPRNDVSTARHTLREIASRAVRLRARFWPV</sequence>
<feature type="region of interest" description="Disordered" evidence="12">
    <location>
        <begin position="229"/>
        <end position="275"/>
    </location>
</feature>